<protein>
    <submittedName>
        <fullName evidence="2">Centrosomal protein CEP110</fullName>
    </submittedName>
</protein>
<sequence>MAEETERRSYVSCIKSFGRPILPPLMTNEKRLLMRHFKAVACEREAARAQRKKEAFLHASGDLSSSDSSLGVVYSAPPSLAARGDTSPMLSPVVVVTRLEERDERWAVSDTPETGSSATLVPSSSSDSETGGTSTMDSLGSQGDKVAGFLEDMNKPSPEKDIAGNQEGGAEVREALTETTPAMPLTPTPRQHAQSAPTTPTVTRTTPPTIKRVTPTTTPKAPKNRMPAPVLGTSPTTSTILVTSPKTPVIMTETAQNTSVVNPATMLTTPVTRTVMTRKTSTTAVTTMPVSPETPVMVTVTAHVTPATTPTTMVTAPLSLPDRDVCFPTKVSVPSLCRSRSFVVDSPSLAQLLLKGLHRDGSDCLTGAAVKIVQPCNSQAKTASHLSPDSSERYTCATRAEERICKTKVLKMSKTFVKANGDMNNLSPSLRLKGDSADGRSHRIGDDVQPECDSLPVQSGKEQEAVPSRRGLNFYALEGKNSECPRGSPLFVEPTVPESRFGVEQASTLPGKWDCVDGRLISRAFNDTLKSFAKVNRLATQKTVDNSCDVSFDNSSKVTGRVVPWTFSAFDVVAATKEPVKESIADSTLHGIPNVPEDDSAEETVADDVFINALDDRCSELSSSSLPNFFTKDSAATAGTLPMAVVSNWDRGGINFVPASTSSSRHSSANSIFSLSWAEQDVLALSLNSSGDVEEDEEQYEAADEPRGDQANSFAKLAGSVENSESSLDESSASSGSEQLKPLGENMSAADMLSAHELKLQALCRTIAQDYAKVDWSTNTASHKEAVTMVTEEGERSCSDDNKPLEVQMARSTSPAGMEDPSDHLSPPSELSVLRHLDADHSRVDSSLASVSVHLDLLSETRQSLHPKWRRCFDRLTAMARGHLTRRLMKTHRVQSIIQTIKDTLECALRLHVEPHICSGLVTQQDVELHQRLITQLTSACHELHDVFFNIPVSERMQLISQLRSQRPRPPVRIAKGCTEQAPKKISLATQKVLERRLSKLSGRGQNLKVEVKRPTAVVRSQTFVAPASTDTCHTAGAAAPSGTTRKICRLPMYKV</sequence>
<feature type="compositionally biased region" description="Acidic residues" evidence="1">
    <location>
        <begin position="692"/>
        <end position="703"/>
    </location>
</feature>
<dbReference type="GO" id="GO:0032465">
    <property type="term" value="P:regulation of cytokinesis"/>
    <property type="evidence" value="ECO:0007669"/>
    <property type="project" value="InterPro"/>
</dbReference>
<dbReference type="GO" id="GO:0005814">
    <property type="term" value="C:centriole"/>
    <property type="evidence" value="ECO:0007669"/>
    <property type="project" value="InterPro"/>
</dbReference>
<dbReference type="PANTHER" id="PTHR13594:SF1">
    <property type="entry name" value="CENTRIOLAR COILED-COIL PROTEIN OF 110 KDA"/>
    <property type="match status" value="1"/>
</dbReference>
<proteinExistence type="predicted"/>
<feature type="region of interest" description="Disordered" evidence="1">
    <location>
        <begin position="427"/>
        <end position="463"/>
    </location>
</feature>
<feature type="region of interest" description="Disordered" evidence="1">
    <location>
        <begin position="104"/>
        <end position="170"/>
    </location>
</feature>
<feature type="region of interest" description="Disordered" evidence="1">
    <location>
        <begin position="182"/>
        <end position="241"/>
    </location>
</feature>
<dbReference type="PANTHER" id="PTHR13594">
    <property type="entry name" value="CENTRIOLAR COILED-COIL PROTEIN OF 110 KDA"/>
    <property type="match status" value="1"/>
</dbReference>
<dbReference type="EMBL" id="GFPF01000722">
    <property type="protein sequence ID" value="MAA11868.1"/>
    <property type="molecule type" value="Transcribed_RNA"/>
</dbReference>
<feature type="compositionally biased region" description="Low complexity" evidence="1">
    <location>
        <begin position="720"/>
        <end position="738"/>
    </location>
</feature>
<dbReference type="GO" id="GO:0007099">
    <property type="term" value="P:centriole replication"/>
    <property type="evidence" value="ECO:0007669"/>
    <property type="project" value="InterPro"/>
</dbReference>
<feature type="region of interest" description="Disordered" evidence="1">
    <location>
        <begin position="810"/>
        <end position="829"/>
    </location>
</feature>
<feature type="region of interest" description="Disordered" evidence="1">
    <location>
        <begin position="689"/>
        <end position="742"/>
    </location>
</feature>
<dbReference type="GO" id="GO:1903723">
    <property type="term" value="P:negative regulation of centriole elongation"/>
    <property type="evidence" value="ECO:0007669"/>
    <property type="project" value="TreeGrafter"/>
</dbReference>
<name>A0A224Y2U0_9ACAR</name>
<dbReference type="InterPro" id="IPR033207">
    <property type="entry name" value="CCP110"/>
</dbReference>
<feature type="compositionally biased region" description="Basic and acidic residues" evidence="1">
    <location>
        <begin position="152"/>
        <end position="162"/>
    </location>
</feature>
<accession>A0A224Y2U0</accession>
<evidence type="ECO:0000313" key="2">
    <source>
        <dbReference type="EMBL" id="MAA11868.1"/>
    </source>
</evidence>
<dbReference type="AlphaFoldDB" id="A0A224Y2U0"/>
<feature type="compositionally biased region" description="Low complexity" evidence="1">
    <location>
        <begin position="197"/>
        <end position="220"/>
    </location>
</feature>
<organism evidence="2">
    <name type="scientific">Rhipicephalus zambeziensis</name>
    <dbReference type="NCBI Taxonomy" id="60191"/>
    <lineage>
        <taxon>Eukaryota</taxon>
        <taxon>Metazoa</taxon>
        <taxon>Ecdysozoa</taxon>
        <taxon>Arthropoda</taxon>
        <taxon>Chelicerata</taxon>
        <taxon>Arachnida</taxon>
        <taxon>Acari</taxon>
        <taxon>Parasitiformes</taxon>
        <taxon>Ixodida</taxon>
        <taxon>Ixodoidea</taxon>
        <taxon>Ixodidae</taxon>
        <taxon>Rhipicephalinae</taxon>
        <taxon>Rhipicephalus</taxon>
        <taxon>Rhipicephalus</taxon>
    </lineage>
</organism>
<feature type="compositionally biased region" description="Low complexity" evidence="1">
    <location>
        <begin position="123"/>
        <end position="138"/>
    </location>
</feature>
<dbReference type="Pfam" id="PF16025">
    <property type="entry name" value="CaM_bind"/>
    <property type="match status" value="1"/>
</dbReference>
<reference evidence="2" key="1">
    <citation type="journal article" date="2017" name="Parasit. Vectors">
        <title>Sialotranscriptomics of Rhipicephalus zambeziensis reveals intricate expression profiles of secretory proteins and suggests tight temporal transcriptional regulation during blood-feeding.</title>
        <authorList>
            <person name="de Castro M.H."/>
            <person name="de Klerk D."/>
            <person name="Pienaar R."/>
            <person name="Rees D.J.G."/>
            <person name="Mans B.J."/>
        </authorList>
    </citation>
    <scope>NUCLEOTIDE SEQUENCE</scope>
    <source>
        <tissue evidence="2">Salivary glands</tissue>
    </source>
</reference>
<dbReference type="GO" id="GO:0032053">
    <property type="term" value="P:ciliary basal body organization"/>
    <property type="evidence" value="ECO:0007669"/>
    <property type="project" value="TreeGrafter"/>
</dbReference>
<feature type="compositionally biased region" description="Basic and acidic residues" evidence="1">
    <location>
        <begin position="432"/>
        <end position="446"/>
    </location>
</feature>
<evidence type="ECO:0000256" key="1">
    <source>
        <dbReference type="SAM" id="MobiDB-lite"/>
    </source>
</evidence>
<feature type="compositionally biased region" description="Polar residues" evidence="1">
    <location>
        <begin position="111"/>
        <end position="122"/>
    </location>
</feature>